<accession>A0A9P7Y7Z6</accession>
<evidence type="ECO:0000313" key="3">
    <source>
        <dbReference type="Proteomes" id="UP000824998"/>
    </source>
</evidence>
<dbReference type="AlphaFoldDB" id="A0A9P7Y7Z6"/>
<gene>
    <name evidence="2" type="ORF">BJ875DRAFT_348101</name>
</gene>
<organism evidence="2 3">
    <name type="scientific">Amylocarpus encephaloides</name>
    <dbReference type="NCBI Taxonomy" id="45428"/>
    <lineage>
        <taxon>Eukaryota</taxon>
        <taxon>Fungi</taxon>
        <taxon>Dikarya</taxon>
        <taxon>Ascomycota</taxon>
        <taxon>Pezizomycotina</taxon>
        <taxon>Leotiomycetes</taxon>
        <taxon>Helotiales</taxon>
        <taxon>Helotiales incertae sedis</taxon>
        <taxon>Amylocarpus</taxon>
    </lineage>
</organism>
<dbReference type="EMBL" id="MU251857">
    <property type="protein sequence ID" value="KAG9228814.1"/>
    <property type="molecule type" value="Genomic_DNA"/>
</dbReference>
<name>A0A9P7Y7Z6_9HELO</name>
<proteinExistence type="predicted"/>
<evidence type="ECO:0000313" key="2">
    <source>
        <dbReference type="EMBL" id="KAG9228814.1"/>
    </source>
</evidence>
<evidence type="ECO:0000256" key="1">
    <source>
        <dbReference type="SAM" id="MobiDB-lite"/>
    </source>
</evidence>
<feature type="non-terminal residue" evidence="2">
    <location>
        <position position="221"/>
    </location>
</feature>
<keyword evidence="3" id="KW-1185">Reference proteome</keyword>
<dbReference type="OrthoDB" id="3543556at2759"/>
<protein>
    <submittedName>
        <fullName evidence="2">Uncharacterized protein</fullName>
    </submittedName>
</protein>
<sequence length="221" mass="24737">HNYRTYDTTTSIQRIPTQESYFHTVPTPSSPIHTNVALYQNSNPLNHPGQRRRRSNTDSPNHLYGPPNQQHTDVDHVYDASHYQPSHVSPTQRRRTPPPRPLYFSPSNPPPSPYSIGRPQPRKGFVARMKDKLVQWVRGLIRWAKRNPIKAGLASFIPVMLGAGAIRAVNGLGGVTKKLFSKLETGMGGGRPDQKRKPTEKKHWGWGLDHFVGFGGSKGGP</sequence>
<feature type="non-terminal residue" evidence="2">
    <location>
        <position position="1"/>
    </location>
</feature>
<reference evidence="2" key="1">
    <citation type="journal article" date="2021" name="IMA Fungus">
        <title>Genomic characterization of three marine fungi, including Emericellopsis atlantica sp. nov. with signatures of a generalist lifestyle and marine biomass degradation.</title>
        <authorList>
            <person name="Hagestad O.C."/>
            <person name="Hou L."/>
            <person name="Andersen J.H."/>
            <person name="Hansen E.H."/>
            <person name="Altermark B."/>
            <person name="Li C."/>
            <person name="Kuhnert E."/>
            <person name="Cox R.J."/>
            <person name="Crous P.W."/>
            <person name="Spatafora J.W."/>
            <person name="Lail K."/>
            <person name="Amirebrahimi M."/>
            <person name="Lipzen A."/>
            <person name="Pangilinan J."/>
            <person name="Andreopoulos W."/>
            <person name="Hayes R.D."/>
            <person name="Ng V."/>
            <person name="Grigoriev I.V."/>
            <person name="Jackson S.A."/>
            <person name="Sutton T.D.S."/>
            <person name="Dobson A.D.W."/>
            <person name="Rama T."/>
        </authorList>
    </citation>
    <scope>NUCLEOTIDE SEQUENCE</scope>
    <source>
        <strain evidence="2">TRa018bII</strain>
    </source>
</reference>
<feature type="compositionally biased region" description="Polar residues" evidence="1">
    <location>
        <begin position="17"/>
        <end position="45"/>
    </location>
</feature>
<comment type="caution">
    <text evidence="2">The sequence shown here is derived from an EMBL/GenBank/DDBJ whole genome shotgun (WGS) entry which is preliminary data.</text>
</comment>
<feature type="region of interest" description="Disordered" evidence="1">
    <location>
        <begin position="17"/>
        <end position="119"/>
    </location>
</feature>
<dbReference type="Proteomes" id="UP000824998">
    <property type="component" value="Unassembled WGS sequence"/>
</dbReference>